<dbReference type="Proteomes" id="UP000031473">
    <property type="component" value="Unassembled WGS sequence"/>
</dbReference>
<accession>A0A0C1FDF2</accession>
<feature type="domain" description="LTD" evidence="2">
    <location>
        <begin position="126"/>
        <end position="242"/>
    </location>
</feature>
<name>A0A0C1FDF2_9FLAO</name>
<dbReference type="AlphaFoldDB" id="A0A0C1FDF2"/>
<dbReference type="SUPFAM" id="SSF74853">
    <property type="entry name" value="Lamin A/C globular tail domain"/>
    <property type="match status" value="1"/>
</dbReference>
<comment type="caution">
    <text evidence="3">The sequence shown here is derived from an EMBL/GenBank/DDBJ whole genome shotgun (WGS) entry which is preliminary data.</text>
</comment>
<sequence>MKNKIIVLLLAITGFAFNSCVQDDLYDGPAIIQKVTATPAAPSSIEPVKITAEVTDLRQVTEVTLKYKESTATTFTSVAMVLGTNNLYTGQIPPFVLTTKIQYYIEAKNINSFTTTYPDKAPDKLSTYTVGASSLVSLYINEVFSDGTKDATNPDWVEIYNASDVAVDLGGYGFYDDGIKNSGGTKPKRIIKPGTMVASKGYIVLNTEYTNGEVDFGLSTSGDAVYLDNPNGALVTSLDFLTINLAGKKSYGHKPNATGPLTIFDTPTKGASNN</sequence>
<dbReference type="InterPro" id="IPR036415">
    <property type="entry name" value="Lamin_tail_dom_sf"/>
</dbReference>
<evidence type="ECO:0000313" key="3">
    <source>
        <dbReference type="EMBL" id="KIA89858.1"/>
    </source>
</evidence>
<dbReference type="OrthoDB" id="1522982at2"/>
<evidence type="ECO:0000259" key="2">
    <source>
        <dbReference type="PROSITE" id="PS51841"/>
    </source>
</evidence>
<reference evidence="3 4" key="1">
    <citation type="submission" date="2014-10" db="EMBL/GenBank/DDBJ databases">
        <title>Kaistella jeonii genome.</title>
        <authorList>
            <person name="Clayton J.T."/>
            <person name="Newman J.D."/>
        </authorList>
    </citation>
    <scope>NUCLEOTIDE SEQUENCE [LARGE SCALE GENOMIC DNA]</scope>
    <source>
        <strain evidence="3 4">DSM 17048</strain>
    </source>
</reference>
<dbReference type="InterPro" id="IPR013783">
    <property type="entry name" value="Ig-like_fold"/>
</dbReference>
<keyword evidence="4" id="KW-1185">Reference proteome</keyword>
<gene>
    <name evidence="3" type="ORF">OA86_04350</name>
</gene>
<dbReference type="EMBL" id="JSYL01000002">
    <property type="protein sequence ID" value="KIA89858.1"/>
    <property type="molecule type" value="Genomic_DNA"/>
</dbReference>
<evidence type="ECO:0000256" key="1">
    <source>
        <dbReference type="SAM" id="SignalP"/>
    </source>
</evidence>
<keyword evidence="1" id="KW-0732">Signal</keyword>
<feature type="signal peptide" evidence="1">
    <location>
        <begin position="1"/>
        <end position="18"/>
    </location>
</feature>
<dbReference type="Pfam" id="PF00932">
    <property type="entry name" value="LTD"/>
    <property type="match status" value="1"/>
</dbReference>
<organism evidence="3 4">
    <name type="scientific">Kaistella jeonii</name>
    <dbReference type="NCBI Taxonomy" id="266749"/>
    <lineage>
        <taxon>Bacteria</taxon>
        <taxon>Pseudomonadati</taxon>
        <taxon>Bacteroidota</taxon>
        <taxon>Flavobacteriia</taxon>
        <taxon>Flavobacteriales</taxon>
        <taxon>Weeksellaceae</taxon>
        <taxon>Chryseobacterium group</taxon>
        <taxon>Kaistella</taxon>
    </lineage>
</organism>
<feature type="chain" id="PRO_5030004962" description="LTD domain-containing protein" evidence="1">
    <location>
        <begin position="19"/>
        <end position="274"/>
    </location>
</feature>
<dbReference type="PROSITE" id="PS51841">
    <property type="entry name" value="LTD"/>
    <property type="match status" value="1"/>
</dbReference>
<protein>
    <recommendedName>
        <fullName evidence="2">LTD domain-containing protein</fullName>
    </recommendedName>
</protein>
<proteinExistence type="predicted"/>
<dbReference type="Gene3D" id="2.60.40.10">
    <property type="entry name" value="Immunoglobulins"/>
    <property type="match status" value="1"/>
</dbReference>
<evidence type="ECO:0000313" key="4">
    <source>
        <dbReference type="Proteomes" id="UP000031473"/>
    </source>
</evidence>
<dbReference type="STRING" id="266749.SAMN05421876_10315"/>
<dbReference type="RefSeq" id="WP_039349401.1">
    <property type="nucleotide sequence ID" value="NZ_FOLA01000003.1"/>
</dbReference>
<dbReference type="InterPro" id="IPR001322">
    <property type="entry name" value="Lamin_tail_dom"/>
</dbReference>